<dbReference type="PROSITE" id="PS50198">
    <property type="entry name" value="PPIC_PPIASE_2"/>
    <property type="match status" value="1"/>
</dbReference>
<dbReference type="Proteomes" id="UP000275663">
    <property type="component" value="Chromosome"/>
</dbReference>
<accession>A0A3Q9BQT0</accession>
<keyword evidence="4 5" id="KW-0697">Rotamase</keyword>
<feature type="domain" description="PpiC" evidence="6">
    <location>
        <begin position="332"/>
        <end position="413"/>
    </location>
</feature>
<comment type="similarity">
    <text evidence="2">Belongs to the PpiC/parvulin rotamase family.</text>
</comment>
<keyword evidence="8" id="KW-1185">Reference proteome</keyword>
<dbReference type="PANTHER" id="PTHR47245:SF2">
    <property type="entry name" value="PEPTIDYL-PROLYL CIS-TRANS ISOMERASE HP_0175-RELATED"/>
    <property type="match status" value="1"/>
</dbReference>
<evidence type="ECO:0000256" key="5">
    <source>
        <dbReference type="PROSITE-ProRule" id="PRU00278"/>
    </source>
</evidence>
<evidence type="ECO:0000256" key="1">
    <source>
        <dbReference type="ARBA" id="ARBA00000971"/>
    </source>
</evidence>
<dbReference type="InterPro" id="IPR046357">
    <property type="entry name" value="PPIase_dom_sf"/>
</dbReference>
<dbReference type="InterPro" id="IPR050245">
    <property type="entry name" value="PrsA_foldase"/>
</dbReference>
<proteinExistence type="inferred from homology"/>
<organism evidence="7 8">
    <name type="scientific">Undibacterium parvum</name>
    <dbReference type="NCBI Taxonomy" id="401471"/>
    <lineage>
        <taxon>Bacteria</taxon>
        <taxon>Pseudomonadati</taxon>
        <taxon>Pseudomonadota</taxon>
        <taxon>Betaproteobacteria</taxon>
        <taxon>Burkholderiales</taxon>
        <taxon>Oxalobacteraceae</taxon>
        <taxon>Undibacterium</taxon>
    </lineage>
</organism>
<dbReference type="KEGG" id="upv:EJN92_10745"/>
<dbReference type="PANTHER" id="PTHR47245">
    <property type="entry name" value="PEPTIDYLPROLYL ISOMERASE"/>
    <property type="match status" value="1"/>
</dbReference>
<evidence type="ECO:0000313" key="8">
    <source>
        <dbReference type="Proteomes" id="UP000275663"/>
    </source>
</evidence>
<evidence type="ECO:0000256" key="4">
    <source>
        <dbReference type="ARBA" id="ARBA00023110"/>
    </source>
</evidence>
<dbReference type="EMBL" id="CP034464">
    <property type="protein sequence ID" value="AZP12439.1"/>
    <property type="molecule type" value="Genomic_DNA"/>
</dbReference>
<evidence type="ECO:0000313" key="7">
    <source>
        <dbReference type="EMBL" id="AZP12439.1"/>
    </source>
</evidence>
<dbReference type="GO" id="GO:0003755">
    <property type="term" value="F:peptidyl-prolyl cis-trans isomerase activity"/>
    <property type="evidence" value="ECO:0007669"/>
    <property type="project" value="UniProtKB-KW"/>
</dbReference>
<dbReference type="EC" id="5.2.1.8" evidence="3"/>
<evidence type="ECO:0000256" key="3">
    <source>
        <dbReference type="ARBA" id="ARBA00013194"/>
    </source>
</evidence>
<gene>
    <name evidence="7" type="ORF">EJN92_10745</name>
</gene>
<evidence type="ECO:0000259" key="6">
    <source>
        <dbReference type="PROSITE" id="PS50198"/>
    </source>
</evidence>
<sequence length="478" mass="53527">MKRIGMQAPLFRHLFRQLFRQLFRHFFQHHLLQFFRQGLLFLMTVLGLCAYPSFSLAQTATALHEPSLAARVNGVAVHRFTLDVMAYMAQLSDPKTSRAVVLESLLANRLLAQTARRDFAEYTTPASANRVGFAAEVALDDQLSGTLRTVYRDTIEASIKTLAGGNLNSLVLERGKLATDQLDLVFGPSDKVLLDYQLTPSQLSAAKRQMVLRSSLATASSISLYDIFVRQNVQGRVEFFNRNHDYMQQQAMLLLGNLYLQQWANQRFGADAVADLRLALSEQIEVRALMNLHGVGADIDSESQLLNRLAAQVTAAEVQSYFQSHKEEFKRIVSVKARHIRSADEASARSVIDAAAKGADFSQLAHQYSKAADAAQGGDLGLIMHRSKMSWLEELAFMQDVGKVSPPFRAAVGPKEQAYWEIVLVEQRKEGYQDPKSETVRYQAARALAQEKALRQISNLRQQLLKNAKIEINRQSLG</sequence>
<dbReference type="Pfam" id="PF00639">
    <property type="entry name" value="Rotamase"/>
    <property type="match status" value="1"/>
</dbReference>
<protein>
    <recommendedName>
        <fullName evidence="3">peptidylprolyl isomerase</fullName>
        <ecNumber evidence="3">5.2.1.8</ecNumber>
    </recommendedName>
</protein>
<name>A0A3Q9BQT0_9BURK</name>
<comment type="catalytic activity">
    <reaction evidence="1">
        <text>[protein]-peptidylproline (omega=180) = [protein]-peptidylproline (omega=0)</text>
        <dbReference type="Rhea" id="RHEA:16237"/>
        <dbReference type="Rhea" id="RHEA-COMP:10747"/>
        <dbReference type="Rhea" id="RHEA-COMP:10748"/>
        <dbReference type="ChEBI" id="CHEBI:83833"/>
        <dbReference type="ChEBI" id="CHEBI:83834"/>
        <dbReference type="EC" id="5.2.1.8"/>
    </reaction>
</comment>
<reference evidence="7 8" key="1">
    <citation type="journal article" date="2011" name="Int. J. Syst. Evol. Microbiol.">
        <title>Description of Undibacterium oligocarboniphilum sp. nov., isolated from purified water, and Undibacterium pigrum strain CCUG 49012 as the type strain of Undibacterium parvum sp. nov., and emended descriptions of the genus Undibacterium and the species Undibacterium pigrum.</title>
        <authorList>
            <person name="Eder W."/>
            <person name="Wanner G."/>
            <person name="Ludwig W."/>
            <person name="Busse H.J."/>
            <person name="Ziemke-Kageler F."/>
            <person name="Lang E."/>
        </authorList>
    </citation>
    <scope>NUCLEOTIDE SEQUENCE [LARGE SCALE GENOMIC DNA]</scope>
    <source>
        <strain evidence="7 8">DSM 23061</strain>
    </source>
</reference>
<dbReference type="SUPFAM" id="SSF54534">
    <property type="entry name" value="FKBP-like"/>
    <property type="match status" value="1"/>
</dbReference>
<dbReference type="AlphaFoldDB" id="A0A3Q9BQT0"/>
<dbReference type="InterPro" id="IPR000297">
    <property type="entry name" value="PPIase_PpiC"/>
</dbReference>
<evidence type="ECO:0000256" key="2">
    <source>
        <dbReference type="ARBA" id="ARBA00007656"/>
    </source>
</evidence>
<dbReference type="Gene3D" id="3.10.50.40">
    <property type="match status" value="1"/>
</dbReference>
<keyword evidence="5" id="KW-0413">Isomerase</keyword>